<dbReference type="GO" id="GO:0006508">
    <property type="term" value="P:proteolysis"/>
    <property type="evidence" value="ECO:0007669"/>
    <property type="project" value="UniProtKB-KW"/>
</dbReference>
<dbReference type="EMBL" id="JATAAI010000019">
    <property type="protein sequence ID" value="KAK1739088.1"/>
    <property type="molecule type" value="Genomic_DNA"/>
</dbReference>
<organism evidence="6 7">
    <name type="scientific">Skeletonema marinoi</name>
    <dbReference type="NCBI Taxonomy" id="267567"/>
    <lineage>
        <taxon>Eukaryota</taxon>
        <taxon>Sar</taxon>
        <taxon>Stramenopiles</taxon>
        <taxon>Ochrophyta</taxon>
        <taxon>Bacillariophyta</taxon>
        <taxon>Coscinodiscophyceae</taxon>
        <taxon>Thalassiosirophycidae</taxon>
        <taxon>Thalassiosirales</taxon>
        <taxon>Skeletonemataceae</taxon>
        <taxon>Skeletonema</taxon>
        <taxon>Skeletonema marinoi-dohrnii complex</taxon>
    </lineage>
</organism>
<dbReference type="GO" id="GO:0016805">
    <property type="term" value="F:dipeptidase activity"/>
    <property type="evidence" value="ECO:0007669"/>
    <property type="project" value="UniProtKB-KW"/>
</dbReference>
<sequence>MHFELASDFVINDTLKPHVGDNFRVAAPGLPLHQCPDTGNAIYPKIMTTGSGNGIHEPAFFAKIVSMTGKDKPKVVYIGTPFFDREDKFESGTQSFRAIGCRIKRLMVAKECTTPSPEEMRRIIVDFPDVIVVSGGNSLFAMLRWQSIGLDLLIKEAALKGVVLCGGSAGCGCWFDTMQTDSLKPEACKLSERVLTELSAEERLNWSFVRISCMGYLNAFCVPHIDTKGTNEVARVDIAKKMLLDAQLESGMENPIIGFGVDELAGVVYEHGKVTIMSLGKRKNGIGEATCHVLYVDQRREVMCIPLTPNTGEAATLEELIERAMRSVEALQSPLDLIVSEEISISHAVHRRGVSGAVDWGLIEATAPVVKTPEADAPLVADQLPPLPPPSHPHQRTPSNLLYSPAPLNIERIANDMNATTFEERCATPPPPPHTHQRTPSNLQYSPALHNIGRTSEDAHGINSCRNDHDKVPVGELPPPPAPSSVGLFHQGRMAAVVEQHNPNLPPLFPRGDLPAIKVCNSHSI</sequence>
<evidence type="ECO:0000256" key="1">
    <source>
        <dbReference type="ARBA" id="ARBA00006534"/>
    </source>
</evidence>
<comment type="caution">
    <text evidence="6">The sequence shown here is derived from an EMBL/GenBank/DDBJ whole genome shotgun (WGS) entry which is preliminary data.</text>
</comment>
<dbReference type="AlphaFoldDB" id="A0AAD8Y3W2"/>
<evidence type="ECO:0000256" key="2">
    <source>
        <dbReference type="ARBA" id="ARBA00022670"/>
    </source>
</evidence>
<name>A0AAD8Y3W2_9STRA</name>
<keyword evidence="7" id="KW-1185">Reference proteome</keyword>
<dbReference type="Proteomes" id="UP001224775">
    <property type="component" value="Unassembled WGS sequence"/>
</dbReference>
<dbReference type="Pfam" id="PF03575">
    <property type="entry name" value="Peptidase_S51"/>
    <property type="match status" value="1"/>
</dbReference>
<evidence type="ECO:0000256" key="5">
    <source>
        <dbReference type="SAM" id="MobiDB-lite"/>
    </source>
</evidence>
<dbReference type="EC" id="3.4.13.21" evidence="6"/>
<proteinExistence type="inferred from homology"/>
<gene>
    <name evidence="6" type="ORF">QTG54_010404</name>
</gene>
<reference evidence="6" key="1">
    <citation type="submission" date="2023-06" db="EMBL/GenBank/DDBJ databases">
        <title>Survivors Of The Sea: Transcriptome response of Skeletonema marinoi to long-term dormancy.</title>
        <authorList>
            <person name="Pinder M.I.M."/>
            <person name="Kourtchenko O."/>
            <person name="Robertson E.K."/>
            <person name="Larsson T."/>
            <person name="Maumus F."/>
            <person name="Osuna-Cruz C.M."/>
            <person name="Vancaester E."/>
            <person name="Stenow R."/>
            <person name="Vandepoele K."/>
            <person name="Ploug H."/>
            <person name="Bruchert V."/>
            <person name="Godhe A."/>
            <person name="Topel M."/>
        </authorList>
    </citation>
    <scope>NUCLEOTIDE SEQUENCE</scope>
    <source>
        <strain evidence="6">R05AC</strain>
    </source>
</reference>
<dbReference type="PANTHER" id="PTHR20842">
    <property type="entry name" value="PROTEASE S51 ALPHA-ASPARTYL DIPEPTIDASE"/>
    <property type="match status" value="1"/>
</dbReference>
<dbReference type="GO" id="GO:0008236">
    <property type="term" value="F:serine-type peptidase activity"/>
    <property type="evidence" value="ECO:0007669"/>
    <property type="project" value="UniProtKB-KW"/>
</dbReference>
<keyword evidence="3 6" id="KW-0378">Hydrolase</keyword>
<evidence type="ECO:0000256" key="3">
    <source>
        <dbReference type="ARBA" id="ARBA00022801"/>
    </source>
</evidence>
<comment type="similarity">
    <text evidence="1">Belongs to the peptidase S51 family.</text>
</comment>
<dbReference type="InterPro" id="IPR005320">
    <property type="entry name" value="Peptidase_S51"/>
</dbReference>
<keyword evidence="6" id="KW-0224">Dipeptidase</keyword>
<dbReference type="SUPFAM" id="SSF52317">
    <property type="entry name" value="Class I glutamine amidotransferase-like"/>
    <property type="match status" value="1"/>
</dbReference>
<dbReference type="PANTHER" id="PTHR20842:SF0">
    <property type="entry name" value="ALPHA-ASPARTYL DIPEPTIDASE"/>
    <property type="match status" value="1"/>
</dbReference>
<keyword evidence="4" id="KW-0720">Serine protease</keyword>
<feature type="region of interest" description="Disordered" evidence="5">
    <location>
        <begin position="379"/>
        <end position="398"/>
    </location>
</feature>
<evidence type="ECO:0000256" key="4">
    <source>
        <dbReference type="ARBA" id="ARBA00022825"/>
    </source>
</evidence>
<accession>A0AAD8Y3W2</accession>
<dbReference type="InterPro" id="IPR029062">
    <property type="entry name" value="Class_I_gatase-like"/>
</dbReference>
<dbReference type="Gene3D" id="3.40.50.880">
    <property type="match status" value="1"/>
</dbReference>
<evidence type="ECO:0000313" key="7">
    <source>
        <dbReference type="Proteomes" id="UP001224775"/>
    </source>
</evidence>
<evidence type="ECO:0000313" key="6">
    <source>
        <dbReference type="EMBL" id="KAK1739088.1"/>
    </source>
</evidence>
<keyword evidence="2" id="KW-0645">Protease</keyword>
<protein>
    <submittedName>
        <fullName evidence="6">S51 family peptidase</fullName>
        <ecNumber evidence="6">3.4.13.21</ecNumber>
    </submittedName>
</protein>